<sequence>MLKFPQRKHGRTTSDPKSAAIIFALKSYYFWQKFCRSPLISILIALFPEPEGRRVFIFSTRRTPLKENGTDSRTFYKTEVPGTTRFGGEITKCHLLKRKRGKGEDLVAKKKKKLSVFLPENRCISVPVNTFLCLLEHIGEEGNGVLKVYDAIK</sequence>
<protein>
    <submittedName>
        <fullName evidence="1">Uncharacterized protein</fullName>
    </submittedName>
</protein>
<reference evidence="1 2" key="1">
    <citation type="submission" date="2021-06" db="EMBL/GenBank/DDBJ databases">
        <title>Caerostris extrusa draft genome.</title>
        <authorList>
            <person name="Kono N."/>
            <person name="Arakawa K."/>
        </authorList>
    </citation>
    <scope>NUCLEOTIDE SEQUENCE [LARGE SCALE GENOMIC DNA]</scope>
</reference>
<dbReference type="AlphaFoldDB" id="A0AAV4XD42"/>
<gene>
    <name evidence="1" type="ORF">CEXT_706231</name>
</gene>
<keyword evidence="2" id="KW-1185">Reference proteome</keyword>
<organism evidence="1 2">
    <name type="scientific">Caerostris extrusa</name>
    <name type="common">Bark spider</name>
    <name type="synonym">Caerostris bankana</name>
    <dbReference type="NCBI Taxonomy" id="172846"/>
    <lineage>
        <taxon>Eukaryota</taxon>
        <taxon>Metazoa</taxon>
        <taxon>Ecdysozoa</taxon>
        <taxon>Arthropoda</taxon>
        <taxon>Chelicerata</taxon>
        <taxon>Arachnida</taxon>
        <taxon>Araneae</taxon>
        <taxon>Araneomorphae</taxon>
        <taxon>Entelegynae</taxon>
        <taxon>Araneoidea</taxon>
        <taxon>Araneidae</taxon>
        <taxon>Caerostris</taxon>
    </lineage>
</organism>
<dbReference type="EMBL" id="BPLR01000200">
    <property type="protein sequence ID" value="GIY92831.1"/>
    <property type="molecule type" value="Genomic_DNA"/>
</dbReference>
<dbReference type="Proteomes" id="UP001054945">
    <property type="component" value="Unassembled WGS sequence"/>
</dbReference>
<evidence type="ECO:0000313" key="1">
    <source>
        <dbReference type="EMBL" id="GIY92831.1"/>
    </source>
</evidence>
<accession>A0AAV4XD42</accession>
<evidence type="ECO:0000313" key="2">
    <source>
        <dbReference type="Proteomes" id="UP001054945"/>
    </source>
</evidence>
<proteinExistence type="predicted"/>
<comment type="caution">
    <text evidence="1">The sequence shown here is derived from an EMBL/GenBank/DDBJ whole genome shotgun (WGS) entry which is preliminary data.</text>
</comment>
<name>A0AAV4XD42_CAEEX</name>